<dbReference type="Proteomes" id="UP000004994">
    <property type="component" value="Chromosome 4"/>
</dbReference>
<dbReference type="AlphaFoldDB" id="A0A3Q7GZU9"/>
<evidence type="ECO:0000313" key="1">
    <source>
        <dbReference type="EnsemblPlants" id="Solyc04g072730.2.1"/>
    </source>
</evidence>
<evidence type="ECO:0000313" key="2">
    <source>
        <dbReference type="Proteomes" id="UP000004994"/>
    </source>
</evidence>
<reference evidence="1" key="1">
    <citation type="journal article" date="2012" name="Nature">
        <title>The tomato genome sequence provides insights into fleshy fruit evolution.</title>
        <authorList>
            <consortium name="Tomato Genome Consortium"/>
        </authorList>
    </citation>
    <scope>NUCLEOTIDE SEQUENCE [LARGE SCALE GENOMIC DNA]</scope>
    <source>
        <strain evidence="1">cv. Heinz 1706</strain>
    </source>
</reference>
<dbReference type="InParanoid" id="A0A3Q7GZU9"/>
<dbReference type="PaxDb" id="4081-Solyc04g072730.1.1"/>
<reference evidence="1" key="2">
    <citation type="submission" date="2019-01" db="UniProtKB">
        <authorList>
            <consortium name="EnsemblPlants"/>
        </authorList>
    </citation>
    <scope>IDENTIFICATION</scope>
    <source>
        <strain evidence="1">cv. Heinz 1706</strain>
    </source>
</reference>
<sequence>MTPVRPISLISNEVAPAYVDRPIANALYDPSFSLVGLPVDPILR</sequence>
<organism evidence="1">
    <name type="scientific">Solanum lycopersicum</name>
    <name type="common">Tomato</name>
    <name type="synonym">Lycopersicon esculentum</name>
    <dbReference type="NCBI Taxonomy" id="4081"/>
    <lineage>
        <taxon>Eukaryota</taxon>
        <taxon>Viridiplantae</taxon>
        <taxon>Streptophyta</taxon>
        <taxon>Embryophyta</taxon>
        <taxon>Tracheophyta</taxon>
        <taxon>Spermatophyta</taxon>
        <taxon>Magnoliopsida</taxon>
        <taxon>eudicotyledons</taxon>
        <taxon>Gunneridae</taxon>
        <taxon>Pentapetalae</taxon>
        <taxon>asterids</taxon>
        <taxon>lamiids</taxon>
        <taxon>Solanales</taxon>
        <taxon>Solanaceae</taxon>
        <taxon>Solanoideae</taxon>
        <taxon>Solaneae</taxon>
        <taxon>Solanum</taxon>
        <taxon>Solanum subgen. Lycopersicon</taxon>
    </lineage>
</organism>
<dbReference type="EnsemblPlants" id="Solyc04g072730.2.1">
    <property type="protein sequence ID" value="Solyc04g072730.2.1"/>
    <property type="gene ID" value="Solyc04g072730.2"/>
</dbReference>
<proteinExistence type="predicted"/>
<name>A0A3Q7GZU9_SOLLC</name>
<keyword evidence="2" id="KW-1185">Reference proteome</keyword>
<accession>A0A3Q7GZU9</accession>
<protein>
    <submittedName>
        <fullName evidence="1">Uncharacterized protein</fullName>
    </submittedName>
</protein>
<dbReference type="Gramene" id="Solyc04g072730.2.1">
    <property type="protein sequence ID" value="Solyc04g072730.2.1"/>
    <property type="gene ID" value="Solyc04g072730.2"/>
</dbReference>